<protein>
    <recommendedName>
        <fullName evidence="9">SLC41A/MgtE integral membrane domain-containing protein</fullName>
    </recommendedName>
</protein>
<dbReference type="GO" id="GO:0008324">
    <property type="term" value="F:monoatomic cation transmembrane transporter activity"/>
    <property type="evidence" value="ECO:0007669"/>
    <property type="project" value="InterPro"/>
</dbReference>
<evidence type="ECO:0000256" key="7">
    <source>
        <dbReference type="ARBA" id="ARBA00023136"/>
    </source>
</evidence>
<dbReference type="PANTHER" id="PTHR41394:SF5">
    <property type="entry name" value="SLC41A_MGTE INTEGRAL MEMBRANE DOMAIN-CONTAINING PROTEIN"/>
    <property type="match status" value="1"/>
</dbReference>
<proteinExistence type="inferred from homology"/>
<evidence type="ECO:0000256" key="1">
    <source>
        <dbReference type="ARBA" id="ARBA00004141"/>
    </source>
</evidence>
<organism evidence="10 11">
    <name type="scientific">Gonium pectorale</name>
    <name type="common">Green alga</name>
    <dbReference type="NCBI Taxonomy" id="33097"/>
    <lineage>
        <taxon>Eukaryota</taxon>
        <taxon>Viridiplantae</taxon>
        <taxon>Chlorophyta</taxon>
        <taxon>core chlorophytes</taxon>
        <taxon>Chlorophyceae</taxon>
        <taxon>CS clade</taxon>
        <taxon>Chlamydomonadales</taxon>
        <taxon>Volvocaceae</taxon>
        <taxon>Gonium</taxon>
    </lineage>
</organism>
<sequence>MYQSGGELGSMGSLDEGLARSAQLSLARRGTLCDGGLPDPDIGRWLLGLLIVQSTSSFVLDAYQELLRDHLVVTLFLTMLVGAGGNAGNQSAIKVIRGLATGAIRPSWPSARATMREQALVGLLLGTGLSAGGFVRVYATHGDLTNAAAISVSLFLIVMTSVVLGTGLPFALARAGVDPANAGTSIQVLMDILGVAITCVTCNLVLVQLAAGVGAGAAL</sequence>
<evidence type="ECO:0000256" key="3">
    <source>
        <dbReference type="ARBA" id="ARBA00022448"/>
    </source>
</evidence>
<dbReference type="SUPFAM" id="SSF161093">
    <property type="entry name" value="MgtE membrane domain-like"/>
    <property type="match status" value="1"/>
</dbReference>
<reference evidence="11" key="1">
    <citation type="journal article" date="2016" name="Nat. Commun.">
        <title>The Gonium pectorale genome demonstrates co-option of cell cycle regulation during the evolution of multicellularity.</title>
        <authorList>
            <person name="Hanschen E.R."/>
            <person name="Marriage T.N."/>
            <person name="Ferris P.J."/>
            <person name="Hamaji T."/>
            <person name="Toyoda A."/>
            <person name="Fujiyama A."/>
            <person name="Neme R."/>
            <person name="Noguchi H."/>
            <person name="Minakuchi Y."/>
            <person name="Suzuki M."/>
            <person name="Kawai-Toyooka H."/>
            <person name="Smith D.R."/>
            <person name="Sparks H."/>
            <person name="Anderson J."/>
            <person name="Bakaric R."/>
            <person name="Luria V."/>
            <person name="Karger A."/>
            <person name="Kirschner M.W."/>
            <person name="Durand P.M."/>
            <person name="Michod R.E."/>
            <person name="Nozaki H."/>
            <person name="Olson B.J."/>
        </authorList>
    </citation>
    <scope>NUCLEOTIDE SEQUENCE [LARGE SCALE GENOMIC DNA]</scope>
    <source>
        <strain evidence="11">NIES-2863</strain>
    </source>
</reference>
<comment type="similarity">
    <text evidence="2">Belongs to the SLC41A transporter family.</text>
</comment>
<feature type="domain" description="SLC41A/MgtE integral membrane" evidence="9">
    <location>
        <begin position="78"/>
        <end position="199"/>
    </location>
</feature>
<keyword evidence="6 8" id="KW-1133">Transmembrane helix</keyword>
<keyword evidence="3" id="KW-0813">Transport</keyword>
<dbReference type="STRING" id="33097.A0A150GIY2"/>
<evidence type="ECO:0000313" key="11">
    <source>
        <dbReference type="Proteomes" id="UP000075714"/>
    </source>
</evidence>
<dbReference type="PANTHER" id="PTHR41394">
    <property type="entry name" value="MAGNESIUM TRANSPORTER MGTE"/>
    <property type="match status" value="1"/>
</dbReference>
<dbReference type="Pfam" id="PF01769">
    <property type="entry name" value="MgtE"/>
    <property type="match status" value="1"/>
</dbReference>
<comment type="subcellular location">
    <subcellularLocation>
        <location evidence="1">Membrane</location>
        <topology evidence="1">Multi-pass membrane protein</topology>
    </subcellularLocation>
</comment>
<evidence type="ECO:0000256" key="2">
    <source>
        <dbReference type="ARBA" id="ARBA00009749"/>
    </source>
</evidence>
<gene>
    <name evidence="10" type="ORF">GPECTOR_19g197</name>
</gene>
<dbReference type="Proteomes" id="UP000075714">
    <property type="component" value="Unassembled WGS sequence"/>
</dbReference>
<dbReference type="EMBL" id="LSYV01000020">
    <property type="protein sequence ID" value="KXZ49746.1"/>
    <property type="molecule type" value="Genomic_DNA"/>
</dbReference>
<evidence type="ECO:0000259" key="9">
    <source>
        <dbReference type="Pfam" id="PF01769"/>
    </source>
</evidence>
<dbReference type="GO" id="GO:0016020">
    <property type="term" value="C:membrane"/>
    <property type="evidence" value="ECO:0007669"/>
    <property type="project" value="UniProtKB-SubCell"/>
</dbReference>
<feature type="transmembrane region" description="Helical" evidence="8">
    <location>
        <begin position="192"/>
        <end position="218"/>
    </location>
</feature>
<dbReference type="InterPro" id="IPR006667">
    <property type="entry name" value="SLC41_membr_dom"/>
</dbReference>
<evidence type="ECO:0000256" key="6">
    <source>
        <dbReference type="ARBA" id="ARBA00022989"/>
    </source>
</evidence>
<keyword evidence="7 8" id="KW-0472">Membrane</keyword>
<feature type="transmembrane region" description="Helical" evidence="8">
    <location>
        <begin position="70"/>
        <end position="88"/>
    </location>
</feature>
<name>A0A150GIY2_GONPE</name>
<evidence type="ECO:0000256" key="4">
    <source>
        <dbReference type="ARBA" id="ARBA00022692"/>
    </source>
</evidence>
<evidence type="ECO:0000256" key="5">
    <source>
        <dbReference type="ARBA" id="ARBA00022842"/>
    </source>
</evidence>
<dbReference type="InterPro" id="IPR036739">
    <property type="entry name" value="SLC41_membr_dom_sf"/>
</dbReference>
<keyword evidence="5" id="KW-0460">Magnesium</keyword>
<keyword evidence="11" id="KW-1185">Reference proteome</keyword>
<feature type="transmembrane region" description="Helical" evidence="8">
    <location>
        <begin position="119"/>
        <end position="139"/>
    </location>
</feature>
<dbReference type="OrthoDB" id="48232at2759"/>
<dbReference type="AlphaFoldDB" id="A0A150GIY2"/>
<evidence type="ECO:0000313" key="10">
    <source>
        <dbReference type="EMBL" id="KXZ49746.1"/>
    </source>
</evidence>
<keyword evidence="4 8" id="KW-0812">Transmembrane</keyword>
<feature type="transmembrane region" description="Helical" evidence="8">
    <location>
        <begin position="151"/>
        <end position="172"/>
    </location>
</feature>
<dbReference type="Gene3D" id="1.10.357.20">
    <property type="entry name" value="SLC41 divalent cation transporters, integral membrane domain"/>
    <property type="match status" value="1"/>
</dbReference>
<evidence type="ECO:0000256" key="8">
    <source>
        <dbReference type="SAM" id="Phobius"/>
    </source>
</evidence>
<accession>A0A150GIY2</accession>
<comment type="caution">
    <text evidence="10">The sequence shown here is derived from an EMBL/GenBank/DDBJ whole genome shotgun (WGS) entry which is preliminary data.</text>
</comment>